<keyword evidence="3" id="KW-1185">Reference proteome</keyword>
<dbReference type="EMBL" id="FUXU01000096">
    <property type="protein sequence ID" value="SKA67918.1"/>
    <property type="molecule type" value="Genomic_DNA"/>
</dbReference>
<dbReference type="Proteomes" id="UP000190162">
    <property type="component" value="Unassembled WGS sequence"/>
</dbReference>
<dbReference type="InterPro" id="IPR015943">
    <property type="entry name" value="WD40/YVTN_repeat-like_dom_sf"/>
</dbReference>
<protein>
    <submittedName>
        <fullName evidence="2">Uncharacterized protein</fullName>
    </submittedName>
</protein>
<sequence length="454" mass="48938">MSSNRIKQQSHPASGLDGASAMHGDPAASDTTYLSGPGNAAIRSDFIYLNGVCSTVLVRKDGNIIAVCSDFSDQSPMVYLIDHHSNDVLASIRLELGSTLGGIYGFLDAKDQLVMADGARSITWLAVSNKQGVWNFKQKKKRNLSSVILKGEFINAINIDELGAIWFVTDKATVGRYDPKENEMESIKLAENETVHNSFANSGDGKAAIATNKALYILHYDDEVDVFLHAPYDSGSYRKPGKLSNGTGSSPTFFGPVSGTEFVTIADNADDGERVLIYDAHVENPDRALLCSVDVPAYGGVFASENSPIAIGRTVIISSTYGYPYPIDNVLPPSVPSFAPIEGGMHRIDLRNSYKPGKGAKKGNRENCHIQWSNAARSAAVPKLSVSDKLVYTVERLDDEYSFSAIEYSTGETLHSQTLGAGNLFNTLQLAGNVGFQRVFWQGTTGGIVKVSAD</sequence>
<dbReference type="Gene3D" id="2.130.10.10">
    <property type="entry name" value="YVTN repeat-like/Quinoprotein amine dehydrogenase"/>
    <property type="match status" value="1"/>
</dbReference>
<dbReference type="AlphaFoldDB" id="A0A1T4VSU3"/>
<feature type="compositionally biased region" description="Polar residues" evidence="1">
    <location>
        <begin position="1"/>
        <end position="12"/>
    </location>
</feature>
<evidence type="ECO:0000256" key="1">
    <source>
        <dbReference type="SAM" id="MobiDB-lite"/>
    </source>
</evidence>
<feature type="region of interest" description="Disordered" evidence="1">
    <location>
        <begin position="1"/>
        <end position="23"/>
    </location>
</feature>
<dbReference type="OrthoDB" id="3276947at2"/>
<organism evidence="2 3">
    <name type="scientific">Enterovibrio nigricans DSM 22720</name>
    <dbReference type="NCBI Taxonomy" id="1121868"/>
    <lineage>
        <taxon>Bacteria</taxon>
        <taxon>Pseudomonadati</taxon>
        <taxon>Pseudomonadota</taxon>
        <taxon>Gammaproteobacteria</taxon>
        <taxon>Vibrionales</taxon>
        <taxon>Vibrionaceae</taxon>
        <taxon>Enterovibrio</taxon>
    </lineage>
</organism>
<proteinExistence type="predicted"/>
<evidence type="ECO:0000313" key="2">
    <source>
        <dbReference type="EMBL" id="SKA67918.1"/>
    </source>
</evidence>
<name>A0A1T4VSU3_9GAMM</name>
<dbReference type="SUPFAM" id="SSF101898">
    <property type="entry name" value="NHL repeat"/>
    <property type="match status" value="1"/>
</dbReference>
<reference evidence="3" key="1">
    <citation type="submission" date="2017-02" db="EMBL/GenBank/DDBJ databases">
        <authorList>
            <person name="Varghese N."/>
            <person name="Submissions S."/>
        </authorList>
    </citation>
    <scope>NUCLEOTIDE SEQUENCE [LARGE SCALE GENOMIC DNA]</scope>
    <source>
        <strain evidence="3">DSM 22720</strain>
    </source>
</reference>
<gene>
    <name evidence="2" type="ORF">SAMN02745132_04251</name>
</gene>
<accession>A0A1T4VSU3</accession>
<dbReference type="RefSeq" id="WP_078754353.1">
    <property type="nucleotide sequence ID" value="NZ_FUXU01000096.1"/>
</dbReference>
<evidence type="ECO:0000313" key="3">
    <source>
        <dbReference type="Proteomes" id="UP000190162"/>
    </source>
</evidence>